<gene>
    <name evidence="2" type="ORF">ACFQS3_13065</name>
</gene>
<organism evidence="2 3">
    <name type="scientific">Glycomyces mayteni</name>
    <dbReference type="NCBI Taxonomy" id="543887"/>
    <lineage>
        <taxon>Bacteria</taxon>
        <taxon>Bacillati</taxon>
        <taxon>Actinomycetota</taxon>
        <taxon>Actinomycetes</taxon>
        <taxon>Glycomycetales</taxon>
        <taxon>Glycomycetaceae</taxon>
        <taxon>Glycomyces</taxon>
    </lineage>
</organism>
<evidence type="ECO:0000313" key="3">
    <source>
        <dbReference type="Proteomes" id="UP001596470"/>
    </source>
</evidence>
<proteinExistence type="predicted"/>
<dbReference type="InterPro" id="IPR028994">
    <property type="entry name" value="Integrin_alpha_N"/>
</dbReference>
<dbReference type="EMBL" id="JBHSYS010000003">
    <property type="protein sequence ID" value="MFC6958131.1"/>
    <property type="molecule type" value="Genomic_DNA"/>
</dbReference>
<evidence type="ECO:0000256" key="1">
    <source>
        <dbReference type="ARBA" id="ARBA00022729"/>
    </source>
</evidence>
<dbReference type="RefSeq" id="WP_382346342.1">
    <property type="nucleotide sequence ID" value="NZ_JBHMBP010000001.1"/>
</dbReference>
<dbReference type="SUPFAM" id="SSF69318">
    <property type="entry name" value="Integrin alpha N-terminal domain"/>
    <property type="match status" value="1"/>
</dbReference>
<dbReference type="Gene3D" id="2.130.10.130">
    <property type="entry name" value="Integrin alpha, N-terminal"/>
    <property type="match status" value="1"/>
</dbReference>
<dbReference type="Pfam" id="PF13517">
    <property type="entry name" value="FG-GAP_3"/>
    <property type="match status" value="1"/>
</dbReference>
<name>A0ABW2DA71_9ACTN</name>
<dbReference type="InterPro" id="IPR013517">
    <property type="entry name" value="FG-GAP"/>
</dbReference>
<reference evidence="3" key="1">
    <citation type="journal article" date="2019" name="Int. J. Syst. Evol. Microbiol.">
        <title>The Global Catalogue of Microorganisms (GCM) 10K type strain sequencing project: providing services to taxonomists for standard genome sequencing and annotation.</title>
        <authorList>
            <consortium name="The Broad Institute Genomics Platform"/>
            <consortium name="The Broad Institute Genome Sequencing Center for Infectious Disease"/>
            <person name="Wu L."/>
            <person name="Ma J."/>
        </authorList>
    </citation>
    <scope>NUCLEOTIDE SEQUENCE [LARGE SCALE GENOMIC DNA]</scope>
    <source>
        <strain evidence="3">KACC 12634</strain>
    </source>
</reference>
<accession>A0ABW2DA71</accession>
<sequence>MTTVDRGTGPQLLLHSMVRGGYLHLGSDGDGSFTSYGYYASSLYSFDDPTQFLQVTAAGDRNEDGYQDLVAVNRQSGELLLLEGDMYGNARYKTRLAAAGTAHRLPATVYDHTYDYDQDYTSDLYAVRSAEPTDLSRYPGTGTGTFGPRRDHEYLIDGITLIETAGDMNGDWLPDLLIRYDDGLLSTHAGGNDWDQGGGITDVGTGWNKMSAILGGQDYTGDGKPDIVAREAATGYLWLYPGTGEGGVGSRTRIGTGWNAMRELTAVGDLDHDGHADLLAARTSDGCLYLYRGNGKGGFSGTVKVGCGWNKMNALAAIGDADRDGHVDLLARRAADGALILYKGNGAGGFPSSKSVGTGWNSIKFIA</sequence>
<keyword evidence="1" id="KW-0732">Signal</keyword>
<dbReference type="PANTHER" id="PTHR44103:SF1">
    <property type="entry name" value="PROPROTEIN CONVERTASE P"/>
    <property type="match status" value="1"/>
</dbReference>
<protein>
    <submittedName>
        <fullName evidence="2">FG-GAP repeat domain-containing protein</fullName>
    </submittedName>
</protein>
<dbReference type="PANTHER" id="PTHR44103">
    <property type="entry name" value="PROPROTEIN CONVERTASE P"/>
    <property type="match status" value="1"/>
</dbReference>
<comment type="caution">
    <text evidence="2">The sequence shown here is derived from an EMBL/GenBank/DDBJ whole genome shotgun (WGS) entry which is preliminary data.</text>
</comment>
<evidence type="ECO:0000313" key="2">
    <source>
        <dbReference type="EMBL" id="MFC6958131.1"/>
    </source>
</evidence>
<dbReference type="Proteomes" id="UP001596470">
    <property type="component" value="Unassembled WGS sequence"/>
</dbReference>
<keyword evidence="3" id="KW-1185">Reference proteome</keyword>